<feature type="non-terminal residue" evidence="1">
    <location>
        <position position="1474"/>
    </location>
</feature>
<dbReference type="EMBL" id="CM046130">
    <property type="protein sequence ID" value="KAI8431734.1"/>
    <property type="molecule type" value="Genomic_DNA"/>
</dbReference>
<name>A0ACC0K5L9_CHOFU</name>
<comment type="caution">
    <text evidence="1">The sequence shown here is derived from an EMBL/GenBank/DDBJ whole genome shotgun (WGS) entry which is preliminary data.</text>
</comment>
<accession>A0ACC0K5L9</accession>
<keyword evidence="2" id="KW-1185">Reference proteome</keyword>
<proteinExistence type="predicted"/>
<gene>
    <name evidence="1" type="ORF">MSG28_016184</name>
</gene>
<sequence length="1474" mass="160542">MAAKATTIKEAIKRWEDKTGQQAATATEVSLIFQWPPIEKMDNSLACLTNCEKLSLSTNLIEKAAGLNTYTNNVQPKNEAAPDLDDVSPTHFNLENAVSNMPKTETSQNSEDINITNLDNTTVSTKATQEPGFISTTHKSTPDVIASNIPKKGMMQNLKDISIRPYYTSVSYTSKQGATQNLVLVSTSHKSIPDIADSNIPKKEARQNFRDISTSLEDASGSKTSEEEATQHPEGISTSLEDASIRNSPENYATQEPGFVFTTHASFPDVSANNMTETEAMPNSWDISASLEDASVSNTPKAVEEPEPGDIFNTQANPQESGARNEPSLHKNAQPSLKPCYVNLERIAYKKAFICQICQKICRYKQNLRIHFLCHTNEELKSIKIEKKNTKKVKDKYNCHICGKALAWKQSLVKHMKKHTEDPFREQVRLKTPKDSVTKTYYTCDICGMSILWKNSLIMHVKKHAEDHFREQMRLKTPEDIVTKTYYTCDICGMSLLRKHSLIKHVKKHAKEVPFVCEVCKKQFRVPWELMDHIKLASCEPLKEALMVDPPTNKILQDLVLKSCYISLERIKTENEDPNAKITITDVDICSGSEDVVDVDQQLQGSSRAQECVGDTLEELWVSYNMIEKLKGINVLRNLKVLYMSNNLELPHLEDLLFVGNPLYDACELEAWRAEAARRLPNLKKLDGETVLREDEPPLTVASMQRLAVGGGGLRLAVDVCRCTHQRLAVGGGGLRLAVDVCRCTHQRLVVGGGGLRLAVDVCRCTHQRLAVGGGGLRLAVDVCRCTHQRLAVGGGGLRLAVDVCRCTHQRLAVGGGGLRLAVDVCRCTHQRLVVGGGGLRLAVDVCRCTDQRLAVGGGGLRLAVDVCRCTHQRLVVGGGGLRLAVDVCRCTHQRLAVGGGGLRLAVDVCRCTHQRLVVGGGGLRLAVDVCRCTHQRLVVGGGGLRLAVDVCRCTHQRLVVGGGGLRLAVDVCRCTHQRLVVGGGGLRLAVDVCRCTDQRLAVGGGGLRLAVDVCRCTHQRLVVGGAPHADGPVRRFGLAVERGLLREGPPAVAAAVWPLSRVPARVYAQLIAVGEAFGAAGALIGLLAGVRADESAARSARRRAACGARAVCVCLPVPPMRLAGVHPEAVRADEAPPAARADVRRAVPRACVLLCYCSPRCALLACILRPCAPTKLRRSARRRAACGAARVCVTVLPVPRCALLACILRPCAPTKLRPQRAQTCGVRCRARVCYCVTCSPMRLAGVHPEAVRADEAPPAARADVRRAVPRACVLLCYLFPRCALLACILRPCAPTKLRPQRAQTCGVRCRARAVRADEAPPAARADVRRAVPRACVLLCYLFPPMRLAGVLRVAVRADEAPPAARADVRPVRADEAPPAARADVRRAVPRACVLLCYLFPPMRLAGVHPEAVRADEAPPAARADVRRAVPRACVLLCYLFPRCALLACILRPCAPTKLRPQRAQTCGVRCRAR</sequence>
<dbReference type="Proteomes" id="UP001064048">
    <property type="component" value="Chromosome 30"/>
</dbReference>
<reference evidence="1 2" key="1">
    <citation type="journal article" date="2022" name="Genome Biol. Evol.">
        <title>The Spruce Budworm Genome: Reconstructing the Evolutionary History of Antifreeze Proteins.</title>
        <authorList>
            <person name="Beliveau C."/>
            <person name="Gagne P."/>
            <person name="Picq S."/>
            <person name="Vernygora O."/>
            <person name="Keeling C.I."/>
            <person name="Pinkney K."/>
            <person name="Doucet D."/>
            <person name="Wen F."/>
            <person name="Johnston J.S."/>
            <person name="Maaroufi H."/>
            <person name="Boyle B."/>
            <person name="Laroche J."/>
            <person name="Dewar K."/>
            <person name="Juretic N."/>
            <person name="Blackburn G."/>
            <person name="Nisole A."/>
            <person name="Brunet B."/>
            <person name="Brandao M."/>
            <person name="Lumley L."/>
            <person name="Duan J."/>
            <person name="Quan G."/>
            <person name="Lucarotti C.J."/>
            <person name="Roe A.D."/>
            <person name="Sperling F.A.H."/>
            <person name="Levesque R.C."/>
            <person name="Cusson M."/>
        </authorList>
    </citation>
    <scope>NUCLEOTIDE SEQUENCE [LARGE SCALE GENOMIC DNA]</scope>
    <source>
        <strain evidence="1">Glfc:IPQL:Cfum</strain>
    </source>
</reference>
<evidence type="ECO:0000313" key="1">
    <source>
        <dbReference type="EMBL" id="KAI8431734.1"/>
    </source>
</evidence>
<evidence type="ECO:0000313" key="2">
    <source>
        <dbReference type="Proteomes" id="UP001064048"/>
    </source>
</evidence>
<organism evidence="1 2">
    <name type="scientific">Choristoneura fumiferana</name>
    <name type="common">Spruce budworm moth</name>
    <name type="synonym">Archips fumiferana</name>
    <dbReference type="NCBI Taxonomy" id="7141"/>
    <lineage>
        <taxon>Eukaryota</taxon>
        <taxon>Metazoa</taxon>
        <taxon>Ecdysozoa</taxon>
        <taxon>Arthropoda</taxon>
        <taxon>Hexapoda</taxon>
        <taxon>Insecta</taxon>
        <taxon>Pterygota</taxon>
        <taxon>Neoptera</taxon>
        <taxon>Endopterygota</taxon>
        <taxon>Lepidoptera</taxon>
        <taxon>Glossata</taxon>
        <taxon>Ditrysia</taxon>
        <taxon>Tortricoidea</taxon>
        <taxon>Tortricidae</taxon>
        <taxon>Tortricinae</taxon>
        <taxon>Choristoneura</taxon>
    </lineage>
</organism>
<protein>
    <submittedName>
        <fullName evidence="1">Uncharacterized protein</fullName>
    </submittedName>
</protein>